<sequence length="214" mass="23724">MALVFQLKAMQLKCVLLRHYLPIKQQEINNDTYSSYYLRDSAGKVFVLGNNNWGQLGIGVLTTFFWLPITIVNEQPDVAGVQTDVAKPIKKVTWISANNHDSYMASFYLITEDRAYSAGSNEGDKSGVPLATSRFIPTAVTTANGTQILSGKMLFVETTGHISILVKDRNDRYGYVGHTIHGSDGCGPKEFNFNGLLQDLYVVILLLKRESGQP</sequence>
<reference evidence="1 2" key="1">
    <citation type="submission" date="2018-12" db="EMBL/GenBank/DDBJ databases">
        <title>Draft Genome Sequence of Chryseobacterium arthrosphaerae strain ED882-96 Isolated from the Blood of a Patient with Liver Cirrhosis in Taiwan.</title>
        <authorList>
            <person name="Lin J.-N."/>
            <person name="Lai C.-H."/>
            <person name="Yang C.-H."/>
            <person name="Huang Y.-H."/>
        </authorList>
    </citation>
    <scope>NUCLEOTIDE SEQUENCE [LARGE SCALE GENOMIC DNA]</scope>
    <source>
        <strain evidence="1 2">ED882-96</strain>
    </source>
</reference>
<dbReference type="Gene3D" id="2.130.10.30">
    <property type="entry name" value="Regulator of chromosome condensation 1/beta-lactamase-inhibitor protein II"/>
    <property type="match status" value="1"/>
</dbReference>
<organism evidence="1 2">
    <name type="scientific">Chryseobacterium arthrosphaerae</name>
    <dbReference type="NCBI Taxonomy" id="651561"/>
    <lineage>
        <taxon>Bacteria</taxon>
        <taxon>Pseudomonadati</taxon>
        <taxon>Bacteroidota</taxon>
        <taxon>Flavobacteriia</taxon>
        <taxon>Flavobacteriales</taxon>
        <taxon>Weeksellaceae</taxon>
        <taxon>Chryseobacterium group</taxon>
        <taxon>Chryseobacterium</taxon>
    </lineage>
</organism>
<evidence type="ECO:0000313" key="1">
    <source>
        <dbReference type="EMBL" id="RTZ46272.1"/>
    </source>
</evidence>
<protein>
    <submittedName>
        <fullName evidence="1">Uncharacterized protein</fullName>
    </submittedName>
</protein>
<gene>
    <name evidence="1" type="ORF">EJ377_17950</name>
</gene>
<evidence type="ECO:0000313" key="2">
    <source>
        <dbReference type="Proteomes" id="UP000276953"/>
    </source>
</evidence>
<name>A0A432DT03_9FLAO</name>
<dbReference type="SUPFAM" id="SSF50985">
    <property type="entry name" value="RCC1/BLIP-II"/>
    <property type="match status" value="1"/>
</dbReference>
<dbReference type="InterPro" id="IPR009091">
    <property type="entry name" value="RCC1/BLIP-II"/>
</dbReference>
<dbReference type="Proteomes" id="UP000276953">
    <property type="component" value="Unassembled WGS sequence"/>
</dbReference>
<dbReference type="AlphaFoldDB" id="A0A432DT03"/>
<dbReference type="EMBL" id="RYFC01000003">
    <property type="protein sequence ID" value="RTZ46272.1"/>
    <property type="molecule type" value="Genomic_DNA"/>
</dbReference>
<accession>A0A432DT03</accession>
<comment type="caution">
    <text evidence="1">The sequence shown here is derived from an EMBL/GenBank/DDBJ whole genome shotgun (WGS) entry which is preliminary data.</text>
</comment>
<proteinExistence type="predicted"/>